<protein>
    <recommendedName>
        <fullName evidence="5">LTXXQ motif family protein</fullName>
    </recommendedName>
</protein>
<feature type="compositionally biased region" description="Gly residues" evidence="1">
    <location>
        <begin position="158"/>
        <end position="168"/>
    </location>
</feature>
<dbReference type="InterPro" id="IPR012899">
    <property type="entry name" value="LTXXQ"/>
</dbReference>
<accession>A0A2T4IEI4</accession>
<comment type="caution">
    <text evidence="3">The sequence shown here is derived from an EMBL/GenBank/DDBJ whole genome shotgun (WGS) entry which is preliminary data.</text>
</comment>
<dbReference type="Pfam" id="PF07813">
    <property type="entry name" value="LTXXQ"/>
    <property type="match status" value="1"/>
</dbReference>
<evidence type="ECO:0000256" key="2">
    <source>
        <dbReference type="SAM" id="SignalP"/>
    </source>
</evidence>
<dbReference type="Proteomes" id="UP000241193">
    <property type="component" value="Unassembled WGS sequence"/>
</dbReference>
<keyword evidence="4" id="KW-1185">Reference proteome</keyword>
<feature type="signal peptide" evidence="2">
    <location>
        <begin position="1"/>
        <end position="26"/>
    </location>
</feature>
<dbReference type="RefSeq" id="WP_107493840.1">
    <property type="nucleotide sequence ID" value="NZ_PZKC01000008.1"/>
</dbReference>
<feature type="chain" id="PRO_5015524792" description="LTXXQ motif family protein" evidence="2">
    <location>
        <begin position="27"/>
        <end position="182"/>
    </location>
</feature>
<organism evidence="3 4">
    <name type="scientific">Pseudothauera lacus</name>
    <dbReference type="NCBI Taxonomy" id="2136175"/>
    <lineage>
        <taxon>Bacteria</taxon>
        <taxon>Pseudomonadati</taxon>
        <taxon>Pseudomonadota</taxon>
        <taxon>Betaproteobacteria</taxon>
        <taxon>Rhodocyclales</taxon>
        <taxon>Zoogloeaceae</taxon>
        <taxon>Pseudothauera</taxon>
    </lineage>
</organism>
<sequence>MKTWTKTTIAASLIAVTALGAGTALARGGDCGGFGPGGKGGWQAASAEQMQQRIAQRVDLQLARLELALALTPQQQGAWNAFKTAMGERAQKMAATMGEGREAGAPATAVERLQRMEAMSAARQTEMAETRRAVERFYGTLSDAQKKVFDADFAALGGHGPRGMGPGREGAPREGGRGAGRG</sequence>
<evidence type="ECO:0000313" key="3">
    <source>
        <dbReference type="EMBL" id="PTD96180.1"/>
    </source>
</evidence>
<gene>
    <name evidence="3" type="ORF">C8261_10680</name>
</gene>
<keyword evidence="2" id="KW-0732">Signal</keyword>
<proteinExistence type="predicted"/>
<evidence type="ECO:0000313" key="4">
    <source>
        <dbReference type="Proteomes" id="UP000241193"/>
    </source>
</evidence>
<dbReference type="OrthoDB" id="9180611at2"/>
<evidence type="ECO:0000256" key="1">
    <source>
        <dbReference type="SAM" id="MobiDB-lite"/>
    </source>
</evidence>
<dbReference type="AlphaFoldDB" id="A0A2T4IEI4"/>
<name>A0A2T4IEI4_9RHOO</name>
<reference evidence="3 4" key="2">
    <citation type="submission" date="2018-04" db="EMBL/GenBank/DDBJ databases">
        <title>Thauera lacus sp. nov., isolated from an saline lake in Inner Mongolia, China.</title>
        <authorList>
            <person name="Liang Q.-Y."/>
        </authorList>
    </citation>
    <scope>NUCLEOTIDE SEQUENCE [LARGE SCALE GENOMIC DNA]</scope>
    <source>
        <strain evidence="3 4">D20</strain>
    </source>
</reference>
<dbReference type="GO" id="GO:0042597">
    <property type="term" value="C:periplasmic space"/>
    <property type="evidence" value="ECO:0007669"/>
    <property type="project" value="InterPro"/>
</dbReference>
<dbReference type="EMBL" id="PZKC01000008">
    <property type="protein sequence ID" value="PTD96180.1"/>
    <property type="molecule type" value="Genomic_DNA"/>
</dbReference>
<evidence type="ECO:0008006" key="5">
    <source>
        <dbReference type="Google" id="ProtNLM"/>
    </source>
</evidence>
<feature type="region of interest" description="Disordered" evidence="1">
    <location>
        <begin position="158"/>
        <end position="182"/>
    </location>
</feature>
<reference evidence="3 4" key="1">
    <citation type="submission" date="2018-03" db="EMBL/GenBank/DDBJ databases">
        <authorList>
            <person name="Keele B.F."/>
        </authorList>
    </citation>
    <scope>NUCLEOTIDE SEQUENCE [LARGE SCALE GENOMIC DNA]</scope>
    <source>
        <strain evidence="3 4">D20</strain>
    </source>
</reference>